<proteinExistence type="predicted"/>
<dbReference type="EMBL" id="CAACVJ010000127">
    <property type="protein sequence ID" value="VEP13699.1"/>
    <property type="molecule type" value="Genomic_DNA"/>
</dbReference>
<accession>A0A563VQP0</accession>
<dbReference type="PANTHER" id="PTHR43792">
    <property type="entry name" value="GNAT FAMILY, PUTATIVE (AFU_ORTHOLOGUE AFUA_3G00765)-RELATED-RELATED"/>
    <property type="match status" value="1"/>
</dbReference>
<dbReference type="InterPro" id="IPR000182">
    <property type="entry name" value="GNAT_dom"/>
</dbReference>
<evidence type="ECO:0000259" key="1">
    <source>
        <dbReference type="PROSITE" id="PS51186"/>
    </source>
</evidence>
<reference evidence="2 3" key="1">
    <citation type="submission" date="2019-01" db="EMBL/GenBank/DDBJ databases">
        <authorList>
            <person name="Brito A."/>
        </authorList>
    </citation>
    <scope>NUCLEOTIDE SEQUENCE [LARGE SCALE GENOMIC DNA]</scope>
    <source>
        <strain evidence="2">1</strain>
    </source>
</reference>
<evidence type="ECO:0000313" key="2">
    <source>
        <dbReference type="EMBL" id="VEP13699.1"/>
    </source>
</evidence>
<dbReference type="InterPro" id="IPR016181">
    <property type="entry name" value="Acyl_CoA_acyltransferase"/>
</dbReference>
<evidence type="ECO:0000313" key="3">
    <source>
        <dbReference type="Proteomes" id="UP000320055"/>
    </source>
</evidence>
<dbReference type="Proteomes" id="UP000320055">
    <property type="component" value="Unassembled WGS sequence"/>
</dbReference>
<dbReference type="GO" id="GO:0016747">
    <property type="term" value="F:acyltransferase activity, transferring groups other than amino-acyl groups"/>
    <property type="evidence" value="ECO:0007669"/>
    <property type="project" value="InterPro"/>
</dbReference>
<sequence length="201" mass="23203">MTIFLETPRLILRQFTQDDADKLFILDSDPDVMRFISGGIGSSYETITQHFLPDVLGYYEQYDNLGFWAINEKSSQEFIGWVVLRPEARFRFAQLLGVVEFDAMELGYRLRQISWGKGYATEVSRLLVNKAFTEWNFTKIIAWALSENKASIKVMKKLGMTLQQEYVLTAADVLPDVKLLENPVIQNILDKKLVKYQLTSD</sequence>
<dbReference type="PANTHER" id="PTHR43792:SF1">
    <property type="entry name" value="N-ACETYLTRANSFERASE DOMAIN-CONTAINING PROTEIN"/>
    <property type="match status" value="1"/>
</dbReference>
<dbReference type="InterPro" id="IPR051531">
    <property type="entry name" value="N-acetyltransferase"/>
</dbReference>
<feature type="domain" description="N-acetyltransferase" evidence="1">
    <location>
        <begin position="10"/>
        <end position="181"/>
    </location>
</feature>
<dbReference type="Gene3D" id="3.40.630.30">
    <property type="match status" value="1"/>
</dbReference>
<dbReference type="RefSeq" id="WP_144871938.1">
    <property type="nucleotide sequence ID" value="NZ_LR213960.1"/>
</dbReference>
<name>A0A563VQP0_9CYAN</name>
<dbReference type="PROSITE" id="PS51186">
    <property type="entry name" value="GNAT"/>
    <property type="match status" value="1"/>
</dbReference>
<dbReference type="Pfam" id="PF13302">
    <property type="entry name" value="Acetyltransf_3"/>
    <property type="match status" value="1"/>
</dbReference>
<protein>
    <submittedName>
        <fullName evidence="2">Acetyltransferase</fullName>
    </submittedName>
</protein>
<dbReference type="AlphaFoldDB" id="A0A563VQP0"/>
<dbReference type="SUPFAM" id="SSF55729">
    <property type="entry name" value="Acyl-CoA N-acyltransferases (Nat)"/>
    <property type="match status" value="1"/>
</dbReference>
<organism evidence="2 3">
    <name type="scientific">Hyella patelloides LEGE 07179</name>
    <dbReference type="NCBI Taxonomy" id="945734"/>
    <lineage>
        <taxon>Bacteria</taxon>
        <taxon>Bacillati</taxon>
        <taxon>Cyanobacteriota</taxon>
        <taxon>Cyanophyceae</taxon>
        <taxon>Pleurocapsales</taxon>
        <taxon>Hyellaceae</taxon>
        <taxon>Hyella</taxon>
    </lineage>
</organism>
<keyword evidence="2" id="KW-0808">Transferase</keyword>
<keyword evidence="3" id="KW-1185">Reference proteome</keyword>
<dbReference type="OrthoDB" id="9785602at2"/>
<gene>
    <name evidence="2" type="ORF">H1P_2120012</name>
</gene>